<protein>
    <submittedName>
        <fullName evidence="1">Uncharacterized protein</fullName>
    </submittedName>
</protein>
<evidence type="ECO:0000313" key="1">
    <source>
        <dbReference type="EMBL" id="TVU23339.1"/>
    </source>
</evidence>
<dbReference type="EMBL" id="RWGY01000013">
    <property type="protein sequence ID" value="TVU23339.1"/>
    <property type="molecule type" value="Genomic_DNA"/>
</dbReference>
<keyword evidence="2" id="KW-1185">Reference proteome</keyword>
<accession>A0A5J9UHT6</accession>
<gene>
    <name evidence="1" type="ORF">EJB05_25696</name>
</gene>
<proteinExistence type="predicted"/>
<reference evidence="1 2" key="1">
    <citation type="journal article" date="2019" name="Sci. Rep.">
        <title>A high-quality genome of Eragrostis curvula grass provides insights into Poaceae evolution and supports new strategies to enhance forage quality.</title>
        <authorList>
            <person name="Carballo J."/>
            <person name="Santos B.A.C.M."/>
            <person name="Zappacosta D."/>
            <person name="Garbus I."/>
            <person name="Selva J.P."/>
            <person name="Gallo C.A."/>
            <person name="Diaz A."/>
            <person name="Albertini E."/>
            <person name="Caccamo M."/>
            <person name="Echenique V."/>
        </authorList>
    </citation>
    <scope>NUCLEOTIDE SEQUENCE [LARGE SCALE GENOMIC DNA]</scope>
    <source>
        <strain evidence="2">cv. Victoria</strain>
        <tissue evidence="1">Leaf</tissue>
    </source>
</reference>
<dbReference type="Gramene" id="TVU23339">
    <property type="protein sequence ID" value="TVU23339"/>
    <property type="gene ID" value="EJB05_25696"/>
</dbReference>
<name>A0A5J9UHT6_9POAL</name>
<sequence>MFYGHYFIPSNFLSYLSPDRCTSTSLSCKANVSGSAAATGSAITNKSAHGIDLLLGKPLD</sequence>
<feature type="non-terminal residue" evidence="1">
    <location>
        <position position="1"/>
    </location>
</feature>
<evidence type="ECO:0000313" key="2">
    <source>
        <dbReference type="Proteomes" id="UP000324897"/>
    </source>
</evidence>
<comment type="caution">
    <text evidence="1">The sequence shown here is derived from an EMBL/GenBank/DDBJ whole genome shotgun (WGS) entry which is preliminary data.</text>
</comment>
<dbReference type="Proteomes" id="UP000324897">
    <property type="component" value="Chromosome 2"/>
</dbReference>
<organism evidence="1 2">
    <name type="scientific">Eragrostis curvula</name>
    <name type="common">weeping love grass</name>
    <dbReference type="NCBI Taxonomy" id="38414"/>
    <lineage>
        <taxon>Eukaryota</taxon>
        <taxon>Viridiplantae</taxon>
        <taxon>Streptophyta</taxon>
        <taxon>Embryophyta</taxon>
        <taxon>Tracheophyta</taxon>
        <taxon>Spermatophyta</taxon>
        <taxon>Magnoliopsida</taxon>
        <taxon>Liliopsida</taxon>
        <taxon>Poales</taxon>
        <taxon>Poaceae</taxon>
        <taxon>PACMAD clade</taxon>
        <taxon>Chloridoideae</taxon>
        <taxon>Eragrostideae</taxon>
        <taxon>Eragrostidinae</taxon>
        <taxon>Eragrostis</taxon>
    </lineage>
</organism>
<dbReference type="AlphaFoldDB" id="A0A5J9UHT6"/>